<dbReference type="RefSeq" id="WP_323217615.1">
    <property type="nucleotide sequence ID" value="NZ_JAYGHT010000129.1"/>
</dbReference>
<accession>A0ABU5U1L7</accession>
<reference evidence="2 3" key="1">
    <citation type="submission" date="2023-12" db="EMBL/GenBank/DDBJ databases">
        <title>Baltic Sea Cyanobacteria.</title>
        <authorList>
            <person name="Delbaje E."/>
            <person name="Fewer D.P."/>
            <person name="Shishido T.K."/>
        </authorList>
    </citation>
    <scope>NUCLEOTIDE SEQUENCE [LARGE SCALE GENOMIC DNA]</scope>
    <source>
        <strain evidence="2 3">CCNP 1315</strain>
    </source>
</reference>
<keyword evidence="3" id="KW-1185">Reference proteome</keyword>
<feature type="chain" id="PRO_5047376953" evidence="1">
    <location>
        <begin position="30"/>
        <end position="242"/>
    </location>
</feature>
<gene>
    <name evidence="2" type="ORF">VB854_19295</name>
</gene>
<comment type="caution">
    <text evidence="2">The sequence shown here is derived from an EMBL/GenBank/DDBJ whole genome shotgun (WGS) entry which is preliminary data.</text>
</comment>
<evidence type="ECO:0000256" key="1">
    <source>
        <dbReference type="SAM" id="SignalP"/>
    </source>
</evidence>
<protein>
    <submittedName>
        <fullName evidence="2">Uncharacterized protein</fullName>
    </submittedName>
</protein>
<dbReference type="EMBL" id="JAYGHT010000129">
    <property type="protein sequence ID" value="MEA5521090.1"/>
    <property type="molecule type" value="Genomic_DNA"/>
</dbReference>
<evidence type="ECO:0000313" key="2">
    <source>
        <dbReference type="EMBL" id="MEA5521090.1"/>
    </source>
</evidence>
<evidence type="ECO:0000313" key="3">
    <source>
        <dbReference type="Proteomes" id="UP001301728"/>
    </source>
</evidence>
<proteinExistence type="predicted"/>
<dbReference type="Proteomes" id="UP001301728">
    <property type="component" value="Unassembled WGS sequence"/>
</dbReference>
<feature type="signal peptide" evidence="1">
    <location>
        <begin position="1"/>
        <end position="29"/>
    </location>
</feature>
<keyword evidence="1" id="KW-0732">Signal</keyword>
<organism evidence="2 3">
    <name type="scientific">Limnoraphis robusta CCNP1315</name>
    <dbReference type="NCBI Taxonomy" id="3110306"/>
    <lineage>
        <taxon>Bacteria</taxon>
        <taxon>Bacillati</taxon>
        <taxon>Cyanobacteriota</taxon>
        <taxon>Cyanophyceae</taxon>
        <taxon>Oscillatoriophycideae</taxon>
        <taxon>Oscillatoriales</taxon>
        <taxon>Sirenicapillariaceae</taxon>
        <taxon>Limnoraphis</taxon>
    </lineage>
</organism>
<sequence>MFKKKLFKCLVFLFLLLGIFGVTSLPTLAAECGESLFKEELITPQLQQVKQRFLNLANSFQPDSNVDSIFEVTIEGKSIEDIEKIITDNQFNYFTPAKINGLATLPDGFSQSYDSVDGEWKKTVKVNTINLQGNTITPYIQIFYEDNNGGVIRIKPYGNTDAPPNLTHLRKAHGTLYFKNDPNGDLSWENEAFKVYGNQPLPKSPKEVKLPDSIVYGSQQAEDFLAQCWTYYTHVSVDSIFD</sequence>
<name>A0ABU5U1L7_9CYAN</name>